<dbReference type="GO" id="GO:0000155">
    <property type="term" value="F:phosphorelay sensor kinase activity"/>
    <property type="evidence" value="ECO:0007669"/>
    <property type="project" value="InterPro"/>
</dbReference>
<feature type="domain" description="Histidine kinase" evidence="11">
    <location>
        <begin position="273"/>
        <end position="479"/>
    </location>
</feature>
<evidence type="ECO:0000256" key="4">
    <source>
        <dbReference type="ARBA" id="ARBA00022679"/>
    </source>
</evidence>
<dbReference type="InterPro" id="IPR005330">
    <property type="entry name" value="MHYT_dom"/>
</dbReference>
<dbReference type="EC" id="2.7.13.3" evidence="2"/>
<dbReference type="InterPro" id="IPR036890">
    <property type="entry name" value="HATPase_C_sf"/>
</dbReference>
<dbReference type="Proteomes" id="UP000548423">
    <property type="component" value="Unassembled WGS sequence"/>
</dbReference>
<evidence type="ECO:0000259" key="12">
    <source>
        <dbReference type="PROSITE" id="PS50924"/>
    </source>
</evidence>
<evidence type="ECO:0000313" key="13">
    <source>
        <dbReference type="EMBL" id="NYE04488.1"/>
    </source>
</evidence>
<evidence type="ECO:0000256" key="2">
    <source>
        <dbReference type="ARBA" id="ARBA00012438"/>
    </source>
</evidence>
<dbReference type="Pfam" id="PF03707">
    <property type="entry name" value="MHYT"/>
    <property type="match status" value="3"/>
</dbReference>
<keyword evidence="6 13" id="KW-0418">Kinase</keyword>
<dbReference type="SMART" id="SM00387">
    <property type="entry name" value="HATPase_c"/>
    <property type="match status" value="1"/>
</dbReference>
<keyword evidence="10" id="KW-0812">Transmembrane</keyword>
<feature type="transmembrane region" description="Helical" evidence="10">
    <location>
        <begin position="81"/>
        <end position="100"/>
    </location>
</feature>
<sequence length="499" mass="56183">MEHNLTGNYNDYWFVFSILVGILFSYIALDLRWKMIIFKNLKYNLWLLGCAIAMGIGIWTMHFVGMFAMDMPSDSEYDARMVLLSLLISIAGTGLAFFMMKMNYGRLLYASLFMGGGIVGMHYLGMEAMHLNFSITYNPTIVLLSLCIAFTSAFGSLWVLFFFNHKRSMKFNRRVLSSILMGIGIAGMHYIGMWGTNLHYQPSHPPSAAYYSVSSNNLSSFISVPAIFVVLIMLLSSAFLDKKLIAQMKDLNNHEKKLRESEKLSLVGELAAGVAHEIRNPLTTLKGFTQMMNENTDPEANKRYSKIMIDEINRINFIVSEFMVLSKPHIVQYSLTDISQSVKNVITLLNTQAIMNNIEIIPEFIGDRFLVKCEENQIKQVIANLIKNSIEAMPQGGKIKIRMEHQNTNLIISVIDNGVGISRENLPLLGTPFYTTKTEGTGLGLMVSKKIIQNHNGKFEIKSVPNIATTVTITLPTELSHLEYVKQNLKDDPTLSESS</sequence>
<evidence type="ECO:0000256" key="6">
    <source>
        <dbReference type="ARBA" id="ARBA00022777"/>
    </source>
</evidence>
<keyword evidence="5" id="KW-0547">Nucleotide-binding</keyword>
<keyword evidence="7" id="KW-0067">ATP-binding</keyword>
<keyword evidence="8" id="KW-0749">Sporulation</keyword>
<evidence type="ECO:0000313" key="14">
    <source>
        <dbReference type="Proteomes" id="UP000548423"/>
    </source>
</evidence>
<evidence type="ECO:0000256" key="9">
    <source>
        <dbReference type="ARBA" id="ARBA00023012"/>
    </source>
</evidence>
<feature type="transmembrane region" description="Helical" evidence="10">
    <location>
        <begin position="12"/>
        <end position="33"/>
    </location>
</feature>
<dbReference type="GO" id="GO:0030435">
    <property type="term" value="P:sporulation resulting in formation of a cellular spore"/>
    <property type="evidence" value="ECO:0007669"/>
    <property type="project" value="UniProtKB-KW"/>
</dbReference>
<keyword evidence="10" id="KW-1133">Transmembrane helix</keyword>
<comment type="caution">
    <text evidence="13">The sequence shown here is derived from an EMBL/GenBank/DDBJ whole genome shotgun (WGS) entry which is preliminary data.</text>
</comment>
<name>A0A852TAI5_9BACI</name>
<dbReference type="AlphaFoldDB" id="A0A852TAI5"/>
<feature type="transmembrane region" description="Helical" evidence="10">
    <location>
        <begin position="175"/>
        <end position="198"/>
    </location>
</feature>
<dbReference type="FunFam" id="1.10.287.130:FF:000040">
    <property type="entry name" value="PAS domain-containing sensor histidine kinase"/>
    <property type="match status" value="1"/>
</dbReference>
<feature type="transmembrane region" description="Helical" evidence="10">
    <location>
        <begin position="137"/>
        <end position="163"/>
    </location>
</feature>
<dbReference type="Pfam" id="PF00512">
    <property type="entry name" value="HisKA"/>
    <property type="match status" value="1"/>
</dbReference>
<reference evidence="14" key="2">
    <citation type="submission" date="2020-08" db="EMBL/GenBank/DDBJ databases">
        <title>The Agave Microbiome: Exploring the role of microbial communities in plant adaptations to desert environments.</title>
        <authorList>
            <person name="Partida-Martinez L.P."/>
        </authorList>
    </citation>
    <scope>NUCLEOTIDE SEQUENCE [LARGE SCALE GENOMIC DNA]</scope>
    <source>
        <strain evidence="14">AT2.8</strain>
    </source>
</reference>
<dbReference type="GO" id="GO:0016020">
    <property type="term" value="C:membrane"/>
    <property type="evidence" value="ECO:0007669"/>
    <property type="project" value="UniProtKB-UniRule"/>
</dbReference>
<comment type="catalytic activity">
    <reaction evidence="1">
        <text>ATP + protein L-histidine = ADP + protein N-phospho-L-histidine.</text>
        <dbReference type="EC" id="2.7.13.3"/>
    </reaction>
</comment>
<evidence type="ECO:0000259" key="11">
    <source>
        <dbReference type="PROSITE" id="PS50109"/>
    </source>
</evidence>
<evidence type="ECO:0000256" key="10">
    <source>
        <dbReference type="PROSITE-ProRule" id="PRU00244"/>
    </source>
</evidence>
<dbReference type="Gene3D" id="1.10.287.130">
    <property type="match status" value="1"/>
</dbReference>
<dbReference type="PROSITE" id="PS50924">
    <property type="entry name" value="MHYT"/>
    <property type="match status" value="1"/>
</dbReference>
<evidence type="ECO:0000256" key="3">
    <source>
        <dbReference type="ARBA" id="ARBA00022553"/>
    </source>
</evidence>
<evidence type="ECO:0000256" key="5">
    <source>
        <dbReference type="ARBA" id="ARBA00022741"/>
    </source>
</evidence>
<proteinExistence type="predicted"/>
<dbReference type="GO" id="GO:0005524">
    <property type="term" value="F:ATP binding"/>
    <property type="evidence" value="ECO:0007669"/>
    <property type="project" value="UniProtKB-KW"/>
</dbReference>
<dbReference type="SUPFAM" id="SSF47384">
    <property type="entry name" value="Homodimeric domain of signal transducing histidine kinase"/>
    <property type="match status" value="1"/>
</dbReference>
<dbReference type="InterPro" id="IPR005467">
    <property type="entry name" value="His_kinase_dom"/>
</dbReference>
<organism evidence="13 14">
    <name type="scientific">Neobacillus niacini</name>
    <dbReference type="NCBI Taxonomy" id="86668"/>
    <lineage>
        <taxon>Bacteria</taxon>
        <taxon>Bacillati</taxon>
        <taxon>Bacillota</taxon>
        <taxon>Bacilli</taxon>
        <taxon>Bacillales</taxon>
        <taxon>Bacillaceae</taxon>
        <taxon>Neobacillus</taxon>
    </lineage>
</organism>
<keyword evidence="3" id="KW-0597">Phosphoprotein</keyword>
<dbReference type="CDD" id="cd00075">
    <property type="entry name" value="HATPase"/>
    <property type="match status" value="1"/>
</dbReference>
<feature type="transmembrane region" description="Helical" evidence="10">
    <location>
        <begin position="45"/>
        <end position="69"/>
    </location>
</feature>
<evidence type="ECO:0000256" key="8">
    <source>
        <dbReference type="ARBA" id="ARBA00022969"/>
    </source>
</evidence>
<accession>A0A852TAI5</accession>
<feature type="transmembrane region" description="Helical" evidence="10">
    <location>
        <begin position="218"/>
        <end position="240"/>
    </location>
</feature>
<feature type="transmembrane region" description="Helical" evidence="10">
    <location>
        <begin position="107"/>
        <end position="125"/>
    </location>
</feature>
<keyword evidence="4" id="KW-0808">Transferase</keyword>
<dbReference type="SUPFAM" id="SSF55874">
    <property type="entry name" value="ATPase domain of HSP90 chaperone/DNA topoisomerase II/histidine kinase"/>
    <property type="match status" value="1"/>
</dbReference>
<gene>
    <name evidence="13" type="ORF">F4694_001232</name>
</gene>
<dbReference type="PROSITE" id="PS50109">
    <property type="entry name" value="HIS_KIN"/>
    <property type="match status" value="1"/>
</dbReference>
<dbReference type="EMBL" id="JACCBX010000002">
    <property type="protein sequence ID" value="NYE04488.1"/>
    <property type="molecule type" value="Genomic_DNA"/>
</dbReference>
<feature type="domain" description="MHYT" evidence="12">
    <location>
        <begin position="9"/>
        <end position="199"/>
    </location>
</feature>
<dbReference type="InterPro" id="IPR003594">
    <property type="entry name" value="HATPase_dom"/>
</dbReference>
<dbReference type="InterPro" id="IPR004358">
    <property type="entry name" value="Sig_transdc_His_kin-like_C"/>
</dbReference>
<dbReference type="Gene3D" id="3.30.565.10">
    <property type="entry name" value="Histidine kinase-like ATPase, C-terminal domain"/>
    <property type="match status" value="1"/>
</dbReference>
<dbReference type="SMART" id="SM00388">
    <property type="entry name" value="HisKA"/>
    <property type="match status" value="1"/>
</dbReference>
<dbReference type="CDD" id="cd00082">
    <property type="entry name" value="HisKA"/>
    <property type="match status" value="1"/>
</dbReference>
<evidence type="ECO:0000256" key="7">
    <source>
        <dbReference type="ARBA" id="ARBA00022840"/>
    </source>
</evidence>
<keyword evidence="9" id="KW-0902">Two-component regulatory system</keyword>
<dbReference type="PANTHER" id="PTHR43065">
    <property type="entry name" value="SENSOR HISTIDINE KINASE"/>
    <property type="match status" value="1"/>
</dbReference>
<dbReference type="Pfam" id="PF02518">
    <property type="entry name" value="HATPase_c"/>
    <property type="match status" value="1"/>
</dbReference>
<dbReference type="PRINTS" id="PR00344">
    <property type="entry name" value="BCTRLSENSOR"/>
</dbReference>
<keyword evidence="10" id="KW-0472">Membrane</keyword>
<evidence type="ECO:0000256" key="1">
    <source>
        <dbReference type="ARBA" id="ARBA00000085"/>
    </source>
</evidence>
<dbReference type="InterPro" id="IPR003661">
    <property type="entry name" value="HisK_dim/P_dom"/>
</dbReference>
<dbReference type="PANTHER" id="PTHR43065:SF34">
    <property type="entry name" value="SPORULATION KINASE A"/>
    <property type="match status" value="1"/>
</dbReference>
<protein>
    <recommendedName>
        <fullName evidence="2">histidine kinase</fullName>
        <ecNumber evidence="2">2.7.13.3</ecNumber>
    </recommendedName>
</protein>
<dbReference type="InterPro" id="IPR036097">
    <property type="entry name" value="HisK_dim/P_sf"/>
</dbReference>
<reference evidence="14" key="1">
    <citation type="submission" date="2020-07" db="EMBL/GenBank/DDBJ databases">
        <authorList>
            <person name="Partida-Martinez L."/>
            <person name="Huntemann M."/>
            <person name="Clum A."/>
            <person name="Wang J."/>
            <person name="Palaniappan K."/>
            <person name="Ritter S."/>
            <person name="Chen I.-M."/>
            <person name="Stamatis D."/>
            <person name="Reddy T."/>
            <person name="O'Malley R."/>
            <person name="Daum C."/>
            <person name="Shapiro N."/>
            <person name="Ivanova N."/>
            <person name="Kyrpides N."/>
            <person name="Woyke T."/>
        </authorList>
    </citation>
    <scope>NUCLEOTIDE SEQUENCE [LARGE SCALE GENOMIC DNA]</scope>
    <source>
        <strain evidence="14">AT2.8</strain>
    </source>
</reference>